<feature type="transmembrane region" description="Helical" evidence="8">
    <location>
        <begin position="185"/>
        <end position="218"/>
    </location>
</feature>
<evidence type="ECO:0000313" key="10">
    <source>
        <dbReference type="EMBL" id="QNQ09681.1"/>
    </source>
</evidence>
<organism evidence="10 11">
    <name type="scientific">Sphingomonas alpina</name>
    <dbReference type="NCBI Taxonomy" id="653931"/>
    <lineage>
        <taxon>Bacteria</taxon>
        <taxon>Pseudomonadati</taxon>
        <taxon>Pseudomonadota</taxon>
        <taxon>Alphaproteobacteria</taxon>
        <taxon>Sphingomonadales</taxon>
        <taxon>Sphingomonadaceae</taxon>
        <taxon>Sphingomonas</taxon>
    </lineage>
</organism>
<feature type="transmembrane region" description="Helical" evidence="8">
    <location>
        <begin position="341"/>
        <end position="365"/>
    </location>
</feature>
<dbReference type="RefSeq" id="WP_187761991.1">
    <property type="nucleotide sequence ID" value="NZ_CP061038.1"/>
</dbReference>
<keyword evidence="4 10" id="KW-0808">Transferase</keyword>
<keyword evidence="5 8" id="KW-0812">Transmembrane</keyword>
<dbReference type="Pfam" id="PF13231">
    <property type="entry name" value="PMT_2"/>
    <property type="match status" value="1"/>
</dbReference>
<feature type="domain" description="Glycosyltransferase RgtA/B/C/D-like" evidence="9">
    <location>
        <begin position="84"/>
        <end position="240"/>
    </location>
</feature>
<evidence type="ECO:0000256" key="1">
    <source>
        <dbReference type="ARBA" id="ARBA00004651"/>
    </source>
</evidence>
<feature type="transmembrane region" description="Helical" evidence="8">
    <location>
        <begin position="131"/>
        <end position="149"/>
    </location>
</feature>
<feature type="transmembrane region" description="Helical" evidence="8">
    <location>
        <begin position="104"/>
        <end position="125"/>
    </location>
</feature>
<evidence type="ECO:0000313" key="11">
    <source>
        <dbReference type="Proteomes" id="UP000516148"/>
    </source>
</evidence>
<protein>
    <submittedName>
        <fullName evidence="10">Glycosyltransferase family 39 protein</fullName>
    </submittedName>
</protein>
<dbReference type="GO" id="GO:0005886">
    <property type="term" value="C:plasma membrane"/>
    <property type="evidence" value="ECO:0007669"/>
    <property type="project" value="UniProtKB-SubCell"/>
</dbReference>
<keyword evidence="11" id="KW-1185">Reference proteome</keyword>
<proteinExistence type="predicted"/>
<evidence type="ECO:0000256" key="7">
    <source>
        <dbReference type="ARBA" id="ARBA00023136"/>
    </source>
</evidence>
<feature type="transmembrane region" description="Helical" evidence="8">
    <location>
        <begin position="316"/>
        <end position="335"/>
    </location>
</feature>
<dbReference type="PANTHER" id="PTHR33908:SF11">
    <property type="entry name" value="MEMBRANE PROTEIN"/>
    <property type="match status" value="1"/>
</dbReference>
<dbReference type="KEGG" id="spap:H3Z74_24190"/>
<feature type="transmembrane region" description="Helical" evidence="8">
    <location>
        <begin position="283"/>
        <end position="304"/>
    </location>
</feature>
<dbReference type="GO" id="GO:0016763">
    <property type="term" value="F:pentosyltransferase activity"/>
    <property type="evidence" value="ECO:0007669"/>
    <property type="project" value="TreeGrafter"/>
</dbReference>
<feature type="transmembrane region" description="Helical" evidence="8">
    <location>
        <begin position="230"/>
        <end position="249"/>
    </location>
</feature>
<dbReference type="EMBL" id="CP061038">
    <property type="protein sequence ID" value="QNQ09681.1"/>
    <property type="molecule type" value="Genomic_DNA"/>
</dbReference>
<dbReference type="GO" id="GO:0009103">
    <property type="term" value="P:lipopolysaccharide biosynthetic process"/>
    <property type="evidence" value="ECO:0007669"/>
    <property type="project" value="UniProtKB-ARBA"/>
</dbReference>
<keyword evidence="3" id="KW-0328">Glycosyltransferase</keyword>
<dbReference type="InterPro" id="IPR050297">
    <property type="entry name" value="LipidA_mod_glycosyltrf_83"/>
</dbReference>
<evidence type="ECO:0000256" key="5">
    <source>
        <dbReference type="ARBA" id="ARBA00022692"/>
    </source>
</evidence>
<sequence>MARISQGGAFPVKRPALAAARRRDMLIIAGVLLIAALFLFLDVRPLPILLWDESRNIVNALEMNRGGFGLVTTYRDAPDLWNTKPPLLIWLMVASVRLSGESEWALRLPGMIATLGTLTIVMLFVRRTTGSAWTAALAALLLAASPGLFGEHGARTADYDSLLIFFSTAYLLLLFGAIHRRRPAGWGLALIGLCVVGAILTKSVAGVIPGLGAGLYLVLTRRVPRLWQGWGYMVTGVAIAGAVALFLLVRDIGTPGYLLASWHNDIGGRFAESLIGDRKPATFYLSILWAGYFAAPLLLVLAPVALTLTSGRSRAALLYSLSIAVTLLVVISLAASKLHHYVLPALPFMAIAAAITLRAIVLRLIAAHAAGNPRHRIRAAALLLVGVFSLFSAVQSAIARRYLIDAPYEGRESGRYGVLFDRLARQQHPITVVDPGFVRDEDRHYTPVLLAYRLLWQGRGVSIGWATALDGSVIAGSGVIASCDREIVALLLKRGPDIGGVAGCAAIVRR</sequence>
<dbReference type="PANTHER" id="PTHR33908">
    <property type="entry name" value="MANNOSYLTRANSFERASE YKCB-RELATED"/>
    <property type="match status" value="1"/>
</dbReference>
<evidence type="ECO:0000256" key="6">
    <source>
        <dbReference type="ARBA" id="ARBA00022989"/>
    </source>
</evidence>
<name>A0A7H0LJ28_9SPHN</name>
<feature type="transmembrane region" description="Helical" evidence="8">
    <location>
        <begin position="25"/>
        <end position="43"/>
    </location>
</feature>
<keyword evidence="6 8" id="KW-1133">Transmembrane helix</keyword>
<dbReference type="Proteomes" id="UP000516148">
    <property type="component" value="Chromosome"/>
</dbReference>
<feature type="transmembrane region" description="Helical" evidence="8">
    <location>
        <begin position="161"/>
        <end position="179"/>
    </location>
</feature>
<reference evidence="10 11" key="1">
    <citation type="submission" date="2020-09" db="EMBL/GenBank/DDBJ databases">
        <title>Sphingomonas sp., a new species isolated from pork steak.</title>
        <authorList>
            <person name="Heidler von Heilborn D."/>
        </authorList>
    </citation>
    <scope>NUCLEOTIDE SEQUENCE [LARGE SCALE GENOMIC DNA]</scope>
    <source>
        <strain evidence="11">S8-3T</strain>
    </source>
</reference>
<feature type="transmembrane region" description="Helical" evidence="8">
    <location>
        <begin position="377"/>
        <end position="398"/>
    </location>
</feature>
<evidence type="ECO:0000256" key="2">
    <source>
        <dbReference type="ARBA" id="ARBA00022475"/>
    </source>
</evidence>
<evidence type="ECO:0000259" key="9">
    <source>
        <dbReference type="Pfam" id="PF13231"/>
    </source>
</evidence>
<evidence type="ECO:0000256" key="4">
    <source>
        <dbReference type="ARBA" id="ARBA00022679"/>
    </source>
</evidence>
<keyword evidence="7 8" id="KW-0472">Membrane</keyword>
<keyword evidence="2" id="KW-1003">Cell membrane</keyword>
<accession>A0A7H0LJ28</accession>
<evidence type="ECO:0000256" key="3">
    <source>
        <dbReference type="ARBA" id="ARBA00022676"/>
    </source>
</evidence>
<comment type="subcellular location">
    <subcellularLocation>
        <location evidence="1">Cell membrane</location>
        <topology evidence="1">Multi-pass membrane protein</topology>
    </subcellularLocation>
</comment>
<gene>
    <name evidence="10" type="ORF">H3Z74_24190</name>
</gene>
<evidence type="ECO:0000256" key="8">
    <source>
        <dbReference type="SAM" id="Phobius"/>
    </source>
</evidence>
<dbReference type="AlphaFoldDB" id="A0A7H0LJ28"/>
<dbReference type="InterPro" id="IPR038731">
    <property type="entry name" value="RgtA/B/C-like"/>
</dbReference>